<dbReference type="Proteomes" id="UP000050794">
    <property type="component" value="Unassembled WGS sequence"/>
</dbReference>
<accession>A0A183U4M7</accession>
<evidence type="ECO:0000313" key="3">
    <source>
        <dbReference type="Proteomes" id="UP000050794"/>
    </source>
</evidence>
<protein>
    <submittedName>
        <fullName evidence="4">BMERB domain-containing protein</fullName>
    </submittedName>
</protein>
<sequence length="176" mass="20678">LKVFFFKKRAEQIAKQKEQERVRTAQDIQRALQETDIRKAEVVAVGSDLERRLKDGIDSNLSAEVKIDNENRWVLEQWLLYVHEMEQLKLREADLLRRVSEMEIIDEYKRLQRQLNDVQKADSGIGQGGSSHTEKDLLKRMLAVIEKRDAIHQEIEKANSRFVRIYSSQLSVNMIE</sequence>
<dbReference type="SMART" id="SM01203">
    <property type="entry name" value="DUF3585"/>
    <property type="match status" value="1"/>
</dbReference>
<keyword evidence="1" id="KW-0175">Coiled coil</keyword>
<keyword evidence="3" id="KW-1185">Reference proteome</keyword>
<dbReference type="WBParaSite" id="TCNE_0000344701-mRNA-1">
    <property type="protein sequence ID" value="TCNE_0000344701-mRNA-1"/>
    <property type="gene ID" value="TCNE_0000344701"/>
</dbReference>
<proteinExistence type="predicted"/>
<dbReference type="InterPro" id="IPR022735">
    <property type="entry name" value="bMERB_dom"/>
</dbReference>
<name>A0A183U4M7_TOXCA</name>
<evidence type="ECO:0000256" key="1">
    <source>
        <dbReference type="SAM" id="Coils"/>
    </source>
</evidence>
<evidence type="ECO:0000259" key="2">
    <source>
        <dbReference type="PROSITE" id="PS51848"/>
    </source>
</evidence>
<dbReference type="PROSITE" id="PS51848">
    <property type="entry name" value="BMERB"/>
    <property type="match status" value="1"/>
</dbReference>
<evidence type="ECO:0000313" key="4">
    <source>
        <dbReference type="WBParaSite" id="TCNE_0000344701-mRNA-1"/>
    </source>
</evidence>
<dbReference type="AlphaFoldDB" id="A0A183U4M7"/>
<reference evidence="4" key="1">
    <citation type="submission" date="2016-06" db="UniProtKB">
        <authorList>
            <consortium name="WormBaseParasite"/>
        </authorList>
    </citation>
    <scope>IDENTIFICATION</scope>
</reference>
<organism evidence="3 4">
    <name type="scientific">Toxocara canis</name>
    <name type="common">Canine roundworm</name>
    <dbReference type="NCBI Taxonomy" id="6265"/>
    <lineage>
        <taxon>Eukaryota</taxon>
        <taxon>Metazoa</taxon>
        <taxon>Ecdysozoa</taxon>
        <taxon>Nematoda</taxon>
        <taxon>Chromadorea</taxon>
        <taxon>Rhabditida</taxon>
        <taxon>Spirurina</taxon>
        <taxon>Ascaridomorpha</taxon>
        <taxon>Ascaridoidea</taxon>
        <taxon>Toxocaridae</taxon>
        <taxon>Toxocara</taxon>
    </lineage>
</organism>
<feature type="domain" description="BMERB" evidence="2">
    <location>
        <begin position="15"/>
        <end position="171"/>
    </location>
</feature>
<dbReference type="Pfam" id="PF12130">
    <property type="entry name" value="bMERB_dom"/>
    <property type="match status" value="1"/>
</dbReference>
<feature type="coiled-coil region" evidence="1">
    <location>
        <begin position="7"/>
        <end position="34"/>
    </location>
</feature>